<dbReference type="Proteomes" id="UP000316096">
    <property type="component" value="Unassembled WGS sequence"/>
</dbReference>
<evidence type="ECO:0000259" key="1">
    <source>
        <dbReference type="Pfam" id="PF18029"/>
    </source>
</evidence>
<gene>
    <name evidence="2" type="ORF">FB559_4334</name>
</gene>
<reference evidence="2 3" key="1">
    <citation type="submission" date="2019-06" db="EMBL/GenBank/DDBJ databases">
        <title>Sequencing the genomes of 1000 actinobacteria strains.</title>
        <authorList>
            <person name="Klenk H.-P."/>
        </authorList>
    </citation>
    <scope>NUCLEOTIDE SEQUENCE [LARGE SCALE GENOMIC DNA]</scope>
    <source>
        <strain evidence="2 3">DSM 102200</strain>
    </source>
</reference>
<dbReference type="InterPro" id="IPR041581">
    <property type="entry name" value="Glyoxalase_6"/>
</dbReference>
<dbReference type="OrthoDB" id="5524593at2"/>
<dbReference type="Pfam" id="PF18029">
    <property type="entry name" value="Glyoxalase_6"/>
    <property type="match status" value="1"/>
</dbReference>
<dbReference type="AlphaFoldDB" id="A0A543CNM6"/>
<dbReference type="SUPFAM" id="SSF54593">
    <property type="entry name" value="Glyoxalase/Bleomycin resistance protein/Dihydroxybiphenyl dioxygenase"/>
    <property type="match status" value="1"/>
</dbReference>
<keyword evidence="3" id="KW-1185">Reference proteome</keyword>
<dbReference type="PANTHER" id="PTHR35908">
    <property type="entry name" value="HYPOTHETICAL FUSION PROTEIN"/>
    <property type="match status" value="1"/>
</dbReference>
<dbReference type="EMBL" id="VFOZ01000001">
    <property type="protein sequence ID" value="TQL98706.1"/>
    <property type="molecule type" value="Genomic_DNA"/>
</dbReference>
<evidence type="ECO:0000313" key="3">
    <source>
        <dbReference type="Proteomes" id="UP000316096"/>
    </source>
</evidence>
<organism evidence="2 3">
    <name type="scientific">Actinoallomurus bryophytorum</name>
    <dbReference type="NCBI Taxonomy" id="1490222"/>
    <lineage>
        <taxon>Bacteria</taxon>
        <taxon>Bacillati</taxon>
        <taxon>Actinomycetota</taxon>
        <taxon>Actinomycetes</taxon>
        <taxon>Streptosporangiales</taxon>
        <taxon>Thermomonosporaceae</taxon>
        <taxon>Actinoallomurus</taxon>
    </lineage>
</organism>
<dbReference type="Gene3D" id="3.10.180.10">
    <property type="entry name" value="2,3-Dihydroxybiphenyl 1,2-Dioxygenase, domain 1"/>
    <property type="match status" value="1"/>
</dbReference>
<dbReference type="RefSeq" id="WP_141957272.1">
    <property type="nucleotide sequence ID" value="NZ_VFOZ01000001.1"/>
</dbReference>
<name>A0A543CNM6_9ACTN</name>
<sequence length="122" mass="13268">MLSVGTIVMGAADVRRAADFWIRALDYVPRDGVEDDWTVLIPADGPGPRLALGLSTTPVQEHPRVHLDLYAGDAADQAAEVARLISLGAERVDWDLYPDDADFVVLADTEGNRFCVIDTGHH</sequence>
<dbReference type="InterPro" id="IPR029068">
    <property type="entry name" value="Glyas_Bleomycin-R_OHBP_Dase"/>
</dbReference>
<dbReference type="PANTHER" id="PTHR35908:SF1">
    <property type="entry name" value="CONSERVED PROTEIN"/>
    <property type="match status" value="1"/>
</dbReference>
<protein>
    <recommendedName>
        <fullName evidence="1">Glyoxalase-like domain-containing protein</fullName>
    </recommendedName>
</protein>
<feature type="domain" description="Glyoxalase-like" evidence="1">
    <location>
        <begin position="7"/>
        <end position="117"/>
    </location>
</feature>
<evidence type="ECO:0000313" key="2">
    <source>
        <dbReference type="EMBL" id="TQL98706.1"/>
    </source>
</evidence>
<proteinExistence type="predicted"/>
<comment type="caution">
    <text evidence="2">The sequence shown here is derived from an EMBL/GenBank/DDBJ whole genome shotgun (WGS) entry which is preliminary data.</text>
</comment>
<accession>A0A543CNM6</accession>